<feature type="transmembrane region" description="Helical" evidence="5">
    <location>
        <begin position="114"/>
        <end position="135"/>
    </location>
</feature>
<gene>
    <name evidence="7" type="ORF">GZH47_14685</name>
</gene>
<keyword evidence="2 5" id="KW-0812">Transmembrane</keyword>
<keyword evidence="7" id="KW-0436">Ligase</keyword>
<evidence type="ECO:0000256" key="1">
    <source>
        <dbReference type="ARBA" id="ARBA00004141"/>
    </source>
</evidence>
<protein>
    <submittedName>
        <fullName evidence="7">O-antigen ligase family protein</fullName>
    </submittedName>
</protein>
<reference evidence="7 8" key="1">
    <citation type="submission" date="2020-02" db="EMBL/GenBank/DDBJ databases">
        <title>Paenibacillus sp. nov., isolated from rhizosphere soil of tomato.</title>
        <authorList>
            <person name="Weon H.-Y."/>
            <person name="Lee S.A."/>
        </authorList>
    </citation>
    <scope>NUCLEOTIDE SEQUENCE [LARGE SCALE GENOMIC DNA]</scope>
    <source>
        <strain evidence="7 8">14171R-81</strain>
    </source>
</reference>
<name>A0A6C0P090_9BACL</name>
<feature type="transmembrane region" description="Helical" evidence="5">
    <location>
        <begin position="234"/>
        <end position="252"/>
    </location>
</feature>
<sequence length="800" mass="84184">MNVIIVIVLSALLMVGGFMQGLFFDKDFYSIAVVATGLYAVVSAVALRKGELRVRGGGGKRAALALLLPAVLAISLVHAESVKATLDQIVRFTTYGCIFLLLRQVRTRVPNARALMLAIVQASGAALGIAAWLGYAGWLPSAGTVVAGRMAGALQYPNTFGGVSALLLLVSLLLLVGKGQTGRGELGGAQTSGARTGHAQTSGARKRRSLGMLLQAAPLGVHASGLLLSQSRGAMLALAAALLIASVLLPLARQLALAAAALAALGCAFAAALLLPPQETMAAAPSAAAPLVLAAASLIAAGLGAAAARAIAAFAAASPRFARLAARPHARLAVPAGALLLAALAALDLMRHGLLYASLPASWKQSIAALAQTDTLRERLIMLQDAMALVRTSPLFGHGWGSWRILFTQVQQTPYESGEIHNGWVEWLVSAGTIGLAAFAAMMAAVLIALARQWKRGKADPLPLAAMTGLLLVLLHSLTDFDLSFGYVWLLLIWLIAAALPAEARESQAAAAPAIPRWRHRAASLAFALLALASFGIASLSITANTVYAQLTDRASTDEAIAILKRANALDRFQAVRELQLAGAFAVRYITENGNKDDAAAADRALRRAIALEPHNASLLQKCAAVYYQIADANQAIRLTEQALGLDRFNAALYGEAERLRVNAALLASDSSARQYGLQSALQHYERNRLAVAEFHARMPESDWHAFNGRGLRMEPAAAYYGAIAAYLLGRDEDALTIVSTGDYTDDVAMASRAAALEVVVLRKQGKTDQAEEQYQADKDRFLSFDDAIASFESLTTAAS</sequence>
<dbReference type="KEGG" id="prz:GZH47_14685"/>
<feature type="transmembrane region" description="Helical" evidence="5">
    <location>
        <begin position="257"/>
        <end position="275"/>
    </location>
</feature>
<keyword evidence="3 5" id="KW-1133">Transmembrane helix</keyword>
<accession>A0A6C0P090</accession>
<evidence type="ECO:0000313" key="8">
    <source>
        <dbReference type="Proteomes" id="UP000479114"/>
    </source>
</evidence>
<evidence type="ECO:0000256" key="5">
    <source>
        <dbReference type="SAM" id="Phobius"/>
    </source>
</evidence>
<evidence type="ECO:0000259" key="6">
    <source>
        <dbReference type="Pfam" id="PF04932"/>
    </source>
</evidence>
<dbReference type="EMBL" id="CP048286">
    <property type="protein sequence ID" value="QHW31940.1"/>
    <property type="molecule type" value="Genomic_DNA"/>
</dbReference>
<evidence type="ECO:0000256" key="2">
    <source>
        <dbReference type="ARBA" id="ARBA00022692"/>
    </source>
</evidence>
<evidence type="ECO:0000256" key="4">
    <source>
        <dbReference type="ARBA" id="ARBA00023136"/>
    </source>
</evidence>
<dbReference type="InterPro" id="IPR051533">
    <property type="entry name" value="WaaL-like"/>
</dbReference>
<dbReference type="InterPro" id="IPR011990">
    <property type="entry name" value="TPR-like_helical_dom_sf"/>
</dbReference>
<dbReference type="InterPro" id="IPR007016">
    <property type="entry name" value="O-antigen_ligase-rel_domated"/>
</dbReference>
<organism evidence="7 8">
    <name type="scientific">Paenibacillus rhizovicinus</name>
    <dbReference type="NCBI Taxonomy" id="2704463"/>
    <lineage>
        <taxon>Bacteria</taxon>
        <taxon>Bacillati</taxon>
        <taxon>Bacillota</taxon>
        <taxon>Bacilli</taxon>
        <taxon>Bacillales</taxon>
        <taxon>Paenibacillaceae</taxon>
        <taxon>Paenibacillus</taxon>
    </lineage>
</organism>
<dbReference type="SUPFAM" id="SSF48452">
    <property type="entry name" value="TPR-like"/>
    <property type="match status" value="1"/>
</dbReference>
<keyword evidence="8" id="KW-1185">Reference proteome</keyword>
<feature type="transmembrane region" description="Helical" evidence="5">
    <location>
        <begin position="287"/>
        <end position="311"/>
    </location>
</feature>
<dbReference type="GO" id="GO:0016874">
    <property type="term" value="F:ligase activity"/>
    <property type="evidence" value="ECO:0007669"/>
    <property type="project" value="UniProtKB-KW"/>
</dbReference>
<dbReference type="PANTHER" id="PTHR37422:SF13">
    <property type="entry name" value="LIPOPOLYSACCHARIDE BIOSYNTHESIS PROTEIN PA4999-RELATED"/>
    <property type="match status" value="1"/>
</dbReference>
<feature type="transmembrane region" description="Helical" evidence="5">
    <location>
        <begin position="522"/>
        <end position="542"/>
    </location>
</feature>
<comment type="subcellular location">
    <subcellularLocation>
        <location evidence="1">Membrane</location>
        <topology evidence="1">Multi-pass membrane protein</topology>
    </subcellularLocation>
</comment>
<keyword evidence="4 5" id="KW-0472">Membrane</keyword>
<feature type="transmembrane region" description="Helical" evidence="5">
    <location>
        <begin position="29"/>
        <end position="47"/>
    </location>
</feature>
<dbReference type="RefSeq" id="WP_162640746.1">
    <property type="nucleotide sequence ID" value="NZ_CP048286.1"/>
</dbReference>
<feature type="transmembrane region" description="Helical" evidence="5">
    <location>
        <begin position="332"/>
        <end position="350"/>
    </location>
</feature>
<feature type="transmembrane region" description="Helical" evidence="5">
    <location>
        <begin position="427"/>
        <end position="450"/>
    </location>
</feature>
<dbReference type="GO" id="GO:0016020">
    <property type="term" value="C:membrane"/>
    <property type="evidence" value="ECO:0007669"/>
    <property type="project" value="UniProtKB-SubCell"/>
</dbReference>
<dbReference type="Proteomes" id="UP000479114">
    <property type="component" value="Chromosome"/>
</dbReference>
<dbReference type="AlphaFoldDB" id="A0A6C0P090"/>
<feature type="transmembrane region" description="Helical" evidence="5">
    <location>
        <begin position="485"/>
        <end position="502"/>
    </location>
</feature>
<evidence type="ECO:0000313" key="7">
    <source>
        <dbReference type="EMBL" id="QHW31940.1"/>
    </source>
</evidence>
<dbReference type="Gene3D" id="1.25.40.10">
    <property type="entry name" value="Tetratricopeptide repeat domain"/>
    <property type="match status" value="1"/>
</dbReference>
<feature type="transmembrane region" description="Helical" evidence="5">
    <location>
        <begin position="155"/>
        <end position="176"/>
    </location>
</feature>
<evidence type="ECO:0000256" key="3">
    <source>
        <dbReference type="ARBA" id="ARBA00022989"/>
    </source>
</evidence>
<feature type="domain" description="O-antigen ligase-related" evidence="6">
    <location>
        <begin position="296"/>
        <end position="440"/>
    </location>
</feature>
<dbReference type="PANTHER" id="PTHR37422">
    <property type="entry name" value="TEICHURONIC ACID BIOSYNTHESIS PROTEIN TUAE"/>
    <property type="match status" value="1"/>
</dbReference>
<proteinExistence type="predicted"/>
<dbReference type="Pfam" id="PF04932">
    <property type="entry name" value="Wzy_C"/>
    <property type="match status" value="1"/>
</dbReference>
<feature type="transmembrane region" description="Helical" evidence="5">
    <location>
        <begin position="210"/>
        <end position="228"/>
    </location>
</feature>
<feature type="transmembrane region" description="Helical" evidence="5">
    <location>
        <begin position="462"/>
        <end position="479"/>
    </location>
</feature>